<dbReference type="InterPro" id="IPR036688">
    <property type="entry name" value="MoeA_C_domain_IV_sf"/>
</dbReference>
<dbReference type="SUPFAM" id="SSF53218">
    <property type="entry name" value="Molybdenum cofactor biosynthesis proteins"/>
    <property type="match status" value="1"/>
</dbReference>
<name>A0ABT1G7B4_9GAMM</name>
<dbReference type="InterPro" id="IPR001453">
    <property type="entry name" value="MoaB/Mog_dom"/>
</dbReference>
<dbReference type="RefSeq" id="WP_253446711.1">
    <property type="nucleotide sequence ID" value="NZ_JALJYF010000001.1"/>
</dbReference>
<dbReference type="InterPro" id="IPR008284">
    <property type="entry name" value="MoCF_biosynth_CS"/>
</dbReference>
<dbReference type="Pfam" id="PF03454">
    <property type="entry name" value="MoeA_C"/>
    <property type="match status" value="1"/>
</dbReference>
<evidence type="ECO:0000256" key="5">
    <source>
        <dbReference type="ARBA" id="ARBA00047317"/>
    </source>
</evidence>
<dbReference type="CDD" id="cd00887">
    <property type="entry name" value="MoeA"/>
    <property type="match status" value="1"/>
</dbReference>
<dbReference type="InterPro" id="IPR036135">
    <property type="entry name" value="MoeA_linker/N_sf"/>
</dbReference>
<dbReference type="InterPro" id="IPR005111">
    <property type="entry name" value="MoeA_C_domain_IV"/>
</dbReference>
<protein>
    <recommendedName>
        <fullName evidence="6">Molybdopterin molybdenumtransferase</fullName>
        <ecNumber evidence="6">2.10.1.1</ecNumber>
    </recommendedName>
</protein>
<sequence>MAEEATLADCDHNARQLLTVSEAQQRLLDATVPVPETESLPISDCLGRVLAESVIAEAATPPADNSAMDGYALRAVDADREQGLALSQRIPAGHAPSPLEPGTAARIYTGAVVPEGADTVIMQERCREEDGHVFIEGPVKVGDNIRRAGEDIQAGDEILRSGQRLRPQDIGVAAGSGLAQLTVRRRPVVAILSTGDELVQPGKPLGPAQIYNSNESMLTGLLQSLGCTVLPAWQVADTPEATRQALSEAADQADLVVSSGGVSVGDEDHVKAAVQALGRLDLWRIAVKPGKPLAFGYIGNESVETPFLGLPGNPVSLFVTFLLFGAPLLRKMQGHRQVIPTPIHLPADFERPKAGKREEYIRVRLEDSKLKAYPHQGSGVLSSASWADGLAKVPADETVARGDRVAYFPFSELAG</sequence>
<dbReference type="NCBIfam" id="NF045515">
    <property type="entry name" value="Glp_gephyrin"/>
    <property type="match status" value="1"/>
</dbReference>
<comment type="caution">
    <text evidence="8">The sequence shown here is derived from an EMBL/GenBank/DDBJ whole genome shotgun (WGS) entry which is preliminary data.</text>
</comment>
<dbReference type="EMBL" id="JALJYF010000001">
    <property type="protein sequence ID" value="MCP1727196.1"/>
    <property type="molecule type" value="Genomic_DNA"/>
</dbReference>
<keyword evidence="6" id="KW-0460">Magnesium</keyword>
<dbReference type="Gene3D" id="2.170.190.11">
    <property type="entry name" value="Molybdopterin biosynthesis moea protein, domain 3"/>
    <property type="match status" value="1"/>
</dbReference>
<comment type="cofactor">
    <cofactor evidence="6">
        <name>Mg(2+)</name>
        <dbReference type="ChEBI" id="CHEBI:18420"/>
    </cofactor>
</comment>
<evidence type="ECO:0000259" key="7">
    <source>
        <dbReference type="SMART" id="SM00852"/>
    </source>
</evidence>
<comment type="pathway">
    <text evidence="2 6">Cofactor biosynthesis; molybdopterin biosynthesis.</text>
</comment>
<evidence type="ECO:0000313" key="8">
    <source>
        <dbReference type="EMBL" id="MCP1727196.1"/>
    </source>
</evidence>
<dbReference type="NCBIfam" id="TIGR00177">
    <property type="entry name" value="molyb_syn"/>
    <property type="match status" value="1"/>
</dbReference>
<dbReference type="InterPro" id="IPR038987">
    <property type="entry name" value="MoeA-like"/>
</dbReference>
<keyword evidence="6" id="KW-0500">Molybdenum</keyword>
<dbReference type="SMART" id="SM00852">
    <property type="entry name" value="MoCF_biosynth"/>
    <property type="match status" value="1"/>
</dbReference>
<keyword evidence="4 6" id="KW-0501">Molybdenum cofactor biosynthesis</keyword>
<keyword evidence="9" id="KW-1185">Reference proteome</keyword>
<comment type="similarity">
    <text evidence="3 6">Belongs to the MoeA family.</text>
</comment>
<dbReference type="Proteomes" id="UP001523550">
    <property type="component" value="Unassembled WGS sequence"/>
</dbReference>
<evidence type="ECO:0000256" key="3">
    <source>
        <dbReference type="ARBA" id="ARBA00010763"/>
    </source>
</evidence>
<dbReference type="SUPFAM" id="SSF63867">
    <property type="entry name" value="MoeA C-terminal domain-like"/>
    <property type="match status" value="1"/>
</dbReference>
<comment type="function">
    <text evidence="1 6">Catalyzes the insertion of molybdate into adenylated molybdopterin with the concomitant release of AMP.</text>
</comment>
<feature type="domain" description="MoaB/Mog" evidence="7">
    <location>
        <begin position="190"/>
        <end position="331"/>
    </location>
</feature>
<keyword evidence="6 8" id="KW-0808">Transferase</keyword>
<accession>A0ABT1G7B4</accession>
<dbReference type="PANTHER" id="PTHR10192:SF5">
    <property type="entry name" value="GEPHYRIN"/>
    <property type="match status" value="1"/>
</dbReference>
<dbReference type="PROSITE" id="PS01079">
    <property type="entry name" value="MOCF_BIOSYNTHESIS_2"/>
    <property type="match status" value="1"/>
</dbReference>
<evidence type="ECO:0000256" key="6">
    <source>
        <dbReference type="RuleBase" id="RU365090"/>
    </source>
</evidence>
<dbReference type="EC" id="2.10.1.1" evidence="6"/>
<dbReference type="GO" id="GO:0061599">
    <property type="term" value="F:molybdopterin molybdotransferase activity"/>
    <property type="evidence" value="ECO:0007669"/>
    <property type="project" value="UniProtKB-EC"/>
</dbReference>
<dbReference type="Gene3D" id="3.90.105.10">
    <property type="entry name" value="Molybdopterin biosynthesis moea protein, domain 2"/>
    <property type="match status" value="1"/>
</dbReference>
<dbReference type="Pfam" id="PF00994">
    <property type="entry name" value="MoCF_biosynth"/>
    <property type="match status" value="1"/>
</dbReference>
<dbReference type="Pfam" id="PF03453">
    <property type="entry name" value="MoeA_N"/>
    <property type="match status" value="1"/>
</dbReference>
<gene>
    <name evidence="8" type="ORF">J2T60_001161</name>
</gene>
<proteinExistence type="inferred from homology"/>
<reference evidence="8 9" key="1">
    <citation type="submission" date="2022-03" db="EMBL/GenBank/DDBJ databases">
        <title>Genomic Encyclopedia of Type Strains, Phase III (KMG-III): the genomes of soil and plant-associated and newly described type strains.</title>
        <authorList>
            <person name="Whitman W."/>
        </authorList>
    </citation>
    <scope>NUCLEOTIDE SEQUENCE [LARGE SCALE GENOMIC DNA]</scope>
    <source>
        <strain evidence="8 9">BSker1</strain>
    </source>
</reference>
<dbReference type="PANTHER" id="PTHR10192">
    <property type="entry name" value="MOLYBDOPTERIN BIOSYNTHESIS PROTEIN"/>
    <property type="match status" value="1"/>
</dbReference>
<evidence type="ECO:0000256" key="4">
    <source>
        <dbReference type="ARBA" id="ARBA00023150"/>
    </source>
</evidence>
<dbReference type="InterPro" id="IPR005110">
    <property type="entry name" value="MoeA_linker/N"/>
</dbReference>
<dbReference type="Gene3D" id="2.40.340.10">
    <property type="entry name" value="MoeA, C-terminal, domain IV"/>
    <property type="match status" value="1"/>
</dbReference>
<keyword evidence="6" id="KW-0479">Metal-binding</keyword>
<dbReference type="SUPFAM" id="SSF63882">
    <property type="entry name" value="MoeA N-terminal region -like"/>
    <property type="match status" value="1"/>
</dbReference>
<dbReference type="InterPro" id="IPR036425">
    <property type="entry name" value="MoaB/Mog-like_dom_sf"/>
</dbReference>
<evidence type="ECO:0000313" key="9">
    <source>
        <dbReference type="Proteomes" id="UP001523550"/>
    </source>
</evidence>
<evidence type="ECO:0000256" key="1">
    <source>
        <dbReference type="ARBA" id="ARBA00002901"/>
    </source>
</evidence>
<evidence type="ECO:0000256" key="2">
    <source>
        <dbReference type="ARBA" id="ARBA00005046"/>
    </source>
</evidence>
<comment type="catalytic activity">
    <reaction evidence="5">
        <text>adenylyl-molybdopterin + molybdate = Mo-molybdopterin + AMP + H(+)</text>
        <dbReference type="Rhea" id="RHEA:35047"/>
        <dbReference type="ChEBI" id="CHEBI:15378"/>
        <dbReference type="ChEBI" id="CHEBI:36264"/>
        <dbReference type="ChEBI" id="CHEBI:62727"/>
        <dbReference type="ChEBI" id="CHEBI:71302"/>
        <dbReference type="ChEBI" id="CHEBI:456215"/>
        <dbReference type="EC" id="2.10.1.1"/>
    </reaction>
</comment>
<organism evidence="8 9">
    <name type="scientific">Natronospira proteinivora</name>
    <dbReference type="NCBI Taxonomy" id="1807133"/>
    <lineage>
        <taxon>Bacteria</taxon>
        <taxon>Pseudomonadati</taxon>
        <taxon>Pseudomonadota</taxon>
        <taxon>Gammaproteobacteria</taxon>
        <taxon>Natronospirales</taxon>
        <taxon>Natronospiraceae</taxon>
        <taxon>Natronospira</taxon>
    </lineage>
</organism>
<dbReference type="Gene3D" id="3.40.980.10">
    <property type="entry name" value="MoaB/Mog-like domain"/>
    <property type="match status" value="1"/>
</dbReference>